<dbReference type="PANTHER" id="PTHR33050:SF7">
    <property type="entry name" value="RIBONUCLEASE H"/>
    <property type="match status" value="1"/>
</dbReference>
<dbReference type="OrthoDB" id="2348824at2759"/>
<comment type="caution">
    <text evidence="1">The sequence shown here is derived from an EMBL/GenBank/DDBJ whole genome shotgun (WGS) entry which is preliminary data.</text>
</comment>
<dbReference type="SUPFAM" id="SSF56672">
    <property type="entry name" value="DNA/RNA polymerases"/>
    <property type="match status" value="1"/>
</dbReference>
<gene>
    <name evidence="1" type="ORF">MGAL_10B034293</name>
</gene>
<dbReference type="PANTHER" id="PTHR33050">
    <property type="entry name" value="REVERSE TRANSCRIPTASE DOMAIN-CONTAINING PROTEIN"/>
    <property type="match status" value="1"/>
</dbReference>
<dbReference type="Proteomes" id="UP000596742">
    <property type="component" value="Unassembled WGS sequence"/>
</dbReference>
<organism evidence="1 2">
    <name type="scientific">Mytilus galloprovincialis</name>
    <name type="common">Mediterranean mussel</name>
    <dbReference type="NCBI Taxonomy" id="29158"/>
    <lineage>
        <taxon>Eukaryota</taxon>
        <taxon>Metazoa</taxon>
        <taxon>Spiralia</taxon>
        <taxon>Lophotrochozoa</taxon>
        <taxon>Mollusca</taxon>
        <taxon>Bivalvia</taxon>
        <taxon>Autobranchia</taxon>
        <taxon>Pteriomorphia</taxon>
        <taxon>Mytilida</taxon>
        <taxon>Mytiloidea</taxon>
        <taxon>Mytilidae</taxon>
        <taxon>Mytilinae</taxon>
        <taxon>Mytilus</taxon>
    </lineage>
</organism>
<dbReference type="InterPro" id="IPR043502">
    <property type="entry name" value="DNA/RNA_pol_sf"/>
</dbReference>
<dbReference type="InterPro" id="IPR052055">
    <property type="entry name" value="Hepadnavirus_pol/RT"/>
</dbReference>
<dbReference type="InterPro" id="IPR043128">
    <property type="entry name" value="Rev_trsase/Diguanyl_cyclase"/>
</dbReference>
<name>A0A8B6DI35_MYTGA</name>
<proteinExistence type="predicted"/>
<evidence type="ECO:0008006" key="3">
    <source>
        <dbReference type="Google" id="ProtNLM"/>
    </source>
</evidence>
<evidence type="ECO:0000313" key="2">
    <source>
        <dbReference type="Proteomes" id="UP000596742"/>
    </source>
</evidence>
<feature type="non-terminal residue" evidence="1">
    <location>
        <position position="92"/>
    </location>
</feature>
<evidence type="ECO:0000313" key="1">
    <source>
        <dbReference type="EMBL" id="VDI19942.1"/>
    </source>
</evidence>
<dbReference type="AlphaFoldDB" id="A0A8B6DI35"/>
<dbReference type="Gene3D" id="3.30.70.270">
    <property type="match status" value="1"/>
</dbReference>
<reference evidence="1" key="1">
    <citation type="submission" date="2018-11" db="EMBL/GenBank/DDBJ databases">
        <authorList>
            <person name="Alioto T."/>
            <person name="Alioto T."/>
        </authorList>
    </citation>
    <scope>NUCLEOTIDE SEQUENCE</scope>
</reference>
<dbReference type="EMBL" id="UYJE01003513">
    <property type="protein sequence ID" value="VDI19942.1"/>
    <property type="molecule type" value="Genomic_DNA"/>
</dbReference>
<sequence>MKPVYSRLRNLGYTNAGYIDDSLLCGDTHKECKDNVQETISLMESLGFMIHPEKSVFEPSKKITFLRNIIDSEEMIVTLPLGKKEHIALFME</sequence>
<accession>A0A8B6DI35</accession>
<keyword evidence="2" id="KW-1185">Reference proteome</keyword>
<protein>
    <recommendedName>
        <fullName evidence="3">Reverse transcriptase domain-containing protein</fullName>
    </recommendedName>
</protein>